<evidence type="ECO:0000259" key="2">
    <source>
        <dbReference type="Pfam" id="PF00089"/>
    </source>
</evidence>
<protein>
    <recommendedName>
        <fullName evidence="2">Peptidase S1 domain-containing protein</fullName>
    </recommendedName>
</protein>
<comment type="caution">
    <text evidence="3">The sequence shown here is derived from an EMBL/GenBank/DDBJ whole genome shotgun (WGS) entry which is preliminary data.</text>
</comment>
<evidence type="ECO:0000313" key="3">
    <source>
        <dbReference type="EMBL" id="KAH9644574.1"/>
    </source>
</evidence>
<dbReference type="Proteomes" id="UP000814243">
    <property type="component" value="Unassembled WGS sequence"/>
</dbReference>
<accession>A0A922MXD8</accession>
<feature type="signal peptide" evidence="1">
    <location>
        <begin position="1"/>
        <end position="26"/>
    </location>
</feature>
<dbReference type="GO" id="GO:0006508">
    <property type="term" value="P:proteolysis"/>
    <property type="evidence" value="ECO:0007669"/>
    <property type="project" value="InterPro"/>
</dbReference>
<dbReference type="InterPro" id="IPR009003">
    <property type="entry name" value="Peptidase_S1_PA"/>
</dbReference>
<evidence type="ECO:0000313" key="4">
    <source>
        <dbReference type="Proteomes" id="UP000814243"/>
    </source>
</evidence>
<dbReference type="PROSITE" id="PS00134">
    <property type="entry name" value="TRYPSIN_HIS"/>
    <property type="match status" value="1"/>
</dbReference>
<dbReference type="Gene3D" id="2.40.10.10">
    <property type="entry name" value="Trypsin-like serine proteases"/>
    <property type="match status" value="1"/>
</dbReference>
<organism evidence="3 4">
    <name type="scientific">Spodoptera exigua</name>
    <name type="common">Beet armyworm</name>
    <name type="synonym">Noctua fulgens</name>
    <dbReference type="NCBI Taxonomy" id="7107"/>
    <lineage>
        <taxon>Eukaryota</taxon>
        <taxon>Metazoa</taxon>
        <taxon>Ecdysozoa</taxon>
        <taxon>Arthropoda</taxon>
        <taxon>Hexapoda</taxon>
        <taxon>Insecta</taxon>
        <taxon>Pterygota</taxon>
        <taxon>Neoptera</taxon>
        <taxon>Endopterygota</taxon>
        <taxon>Lepidoptera</taxon>
        <taxon>Glossata</taxon>
        <taxon>Ditrysia</taxon>
        <taxon>Noctuoidea</taxon>
        <taxon>Noctuidae</taxon>
        <taxon>Amphipyrinae</taxon>
        <taxon>Spodoptera</taxon>
    </lineage>
</organism>
<feature type="chain" id="PRO_5037045049" description="Peptidase S1 domain-containing protein" evidence="1">
    <location>
        <begin position="27"/>
        <end position="82"/>
    </location>
</feature>
<dbReference type="InterPro" id="IPR043504">
    <property type="entry name" value="Peptidase_S1_PA_chymotrypsin"/>
</dbReference>
<proteinExistence type="predicted"/>
<keyword evidence="1" id="KW-0732">Signal</keyword>
<dbReference type="EMBL" id="JACEFF010000077">
    <property type="protein sequence ID" value="KAH9644574.1"/>
    <property type="molecule type" value="Genomic_DNA"/>
</dbReference>
<name>A0A922MXD8_SPOEX</name>
<dbReference type="InterPro" id="IPR001254">
    <property type="entry name" value="Trypsin_dom"/>
</dbReference>
<evidence type="ECO:0000256" key="1">
    <source>
        <dbReference type="SAM" id="SignalP"/>
    </source>
</evidence>
<feature type="domain" description="Peptidase S1" evidence="2">
    <location>
        <begin position="34"/>
        <end position="81"/>
    </location>
</feature>
<dbReference type="AlphaFoldDB" id="A0A922MXD8"/>
<dbReference type="InterPro" id="IPR018114">
    <property type="entry name" value="TRYPSIN_HIS"/>
</dbReference>
<dbReference type="Pfam" id="PF00089">
    <property type="entry name" value="Trypsin"/>
    <property type="match status" value="1"/>
</dbReference>
<gene>
    <name evidence="3" type="ORF">HF086_009149</name>
</gene>
<reference evidence="3" key="1">
    <citation type="journal article" date="2021" name="G3 (Bethesda)">
        <title>Genome and transcriptome analysis of the beet armyworm Spodoptera exigua reveals targets for pest control. .</title>
        <authorList>
            <person name="Simon S."/>
            <person name="Breeschoten T."/>
            <person name="Jansen H.J."/>
            <person name="Dirks R.P."/>
            <person name="Schranz M.E."/>
            <person name="Ros V.I.D."/>
        </authorList>
    </citation>
    <scope>NUCLEOTIDE SEQUENCE</scope>
    <source>
        <strain evidence="3">TB_SE_WUR_2020</strain>
    </source>
</reference>
<dbReference type="SUPFAM" id="SSF50494">
    <property type="entry name" value="Trypsin-like serine proteases"/>
    <property type="match status" value="1"/>
</dbReference>
<dbReference type="GO" id="GO:0004252">
    <property type="term" value="F:serine-type endopeptidase activity"/>
    <property type="evidence" value="ECO:0007669"/>
    <property type="project" value="InterPro"/>
</dbReference>
<sequence length="82" mass="8634">MQVDASFFIMHAAFVLVAICLTVVTAVPESVSGIVGGSETVITWYPSIVSLLYSSDGNNFNQVCVGTIINLKSIVTAAHCVL</sequence>